<sequence length="254" mass="29241">MEQTHHEPDWEFHFRSVDNKPGSIAVDLGLAKVAPVAEKPNLLQVSVQMVDPRPDGLSSLQETIVLQSLEDDLEEVLREFCKATYAGRLTSNGHRKVYFYMGAPNGYAEHVQQVMQSYNGHAYTAKLTKDENWSRYFNFLYPEPEQLQSIKNRKVLEELESNGDDLSKARQVDHWIYFKTAEDRASFLQSIATENYSVVTSDYLASSEDYPHRLHISRTDKIDQLSIDKVVLLLRRLAQKHNGDYDGWETSIEV</sequence>
<evidence type="ECO:0000259" key="1">
    <source>
        <dbReference type="Pfam" id="PF05117"/>
    </source>
</evidence>
<dbReference type="RefSeq" id="WP_073851428.1">
    <property type="nucleotide sequence ID" value="NZ_LVWA01000004.1"/>
</dbReference>
<dbReference type="EMBL" id="LVWA01000004">
    <property type="protein sequence ID" value="OKL40808.1"/>
    <property type="molecule type" value="Genomic_DNA"/>
</dbReference>
<dbReference type="Proteomes" id="UP000186551">
    <property type="component" value="Unassembled WGS sequence"/>
</dbReference>
<feature type="domain" description="DUF695" evidence="1">
    <location>
        <begin position="9"/>
        <end position="141"/>
    </location>
</feature>
<comment type="caution">
    <text evidence="3">The sequence shown here is derived from an EMBL/GenBank/DDBJ whole genome shotgun (WGS) entry which is preliminary data.</text>
</comment>
<evidence type="ECO:0000313" key="4">
    <source>
        <dbReference type="Proteomes" id="UP000186551"/>
    </source>
</evidence>
<feature type="domain" description="Regulator of ribonuclease activity B" evidence="2">
    <location>
        <begin position="150"/>
        <end position="250"/>
    </location>
</feature>
<dbReference type="SUPFAM" id="SSF89946">
    <property type="entry name" value="Hypothetical protein VC0424"/>
    <property type="match status" value="1"/>
</dbReference>
<evidence type="ECO:0000259" key="2">
    <source>
        <dbReference type="Pfam" id="PF06877"/>
    </source>
</evidence>
<dbReference type="InterPro" id="IPR009671">
    <property type="entry name" value="RraB_dom"/>
</dbReference>
<dbReference type="Gene3D" id="3.30.70.970">
    <property type="entry name" value="RraB-like"/>
    <property type="match status" value="1"/>
</dbReference>
<reference evidence="3 4" key="1">
    <citation type="submission" date="2016-03" db="EMBL/GenBank/DDBJ databases">
        <title>Genome sequence of Pontibacter sp. nov., of the family cytophagaceae, isolated from marine sediment of the Yellow Sea, China.</title>
        <authorList>
            <person name="Zhang G."/>
            <person name="Zhang R."/>
        </authorList>
    </citation>
    <scope>NUCLEOTIDE SEQUENCE [LARGE SCALE GENOMIC DNA]</scope>
    <source>
        <strain evidence="3 4">S10-8</strain>
    </source>
</reference>
<dbReference type="InterPro" id="IPR036701">
    <property type="entry name" value="RraB-like_sf"/>
</dbReference>
<dbReference type="InterPro" id="IPR016097">
    <property type="entry name" value="DUF695"/>
</dbReference>
<organism evidence="3 4">
    <name type="scientific">Pontibacter flavimaris</name>
    <dbReference type="NCBI Taxonomy" id="1797110"/>
    <lineage>
        <taxon>Bacteria</taxon>
        <taxon>Pseudomonadati</taxon>
        <taxon>Bacteroidota</taxon>
        <taxon>Cytophagia</taxon>
        <taxon>Cytophagales</taxon>
        <taxon>Hymenobacteraceae</taxon>
        <taxon>Pontibacter</taxon>
    </lineage>
</organism>
<name>A0A1Q5PEY8_9BACT</name>
<dbReference type="STRING" id="1797110.A3841_13240"/>
<evidence type="ECO:0000313" key="3">
    <source>
        <dbReference type="EMBL" id="OKL40808.1"/>
    </source>
</evidence>
<evidence type="ECO:0008006" key="5">
    <source>
        <dbReference type="Google" id="ProtNLM"/>
    </source>
</evidence>
<protein>
    <recommendedName>
        <fullName evidence="5">DUF695 domain-containing protein</fullName>
    </recommendedName>
</protein>
<proteinExistence type="predicted"/>
<dbReference type="Pfam" id="PF05117">
    <property type="entry name" value="DUF695"/>
    <property type="match status" value="1"/>
</dbReference>
<dbReference type="OrthoDB" id="7839302at2"/>
<dbReference type="Pfam" id="PF06877">
    <property type="entry name" value="RraB"/>
    <property type="match status" value="1"/>
</dbReference>
<keyword evidence="4" id="KW-1185">Reference proteome</keyword>
<gene>
    <name evidence="3" type="ORF">A3841_13240</name>
</gene>
<dbReference type="AlphaFoldDB" id="A0A1Q5PEY8"/>
<accession>A0A1Q5PEY8</accession>